<dbReference type="Pfam" id="PF18596">
    <property type="entry name" value="Sld7_C"/>
    <property type="match status" value="1"/>
</dbReference>
<keyword evidence="4" id="KW-1185">Reference proteome</keyword>
<dbReference type="Proteomes" id="UP000662931">
    <property type="component" value="Chromosome 1"/>
</dbReference>
<accession>A0A875RZS3</accession>
<dbReference type="OrthoDB" id="4096641at2759"/>
<feature type="domain" description="Sld7 C-terminal" evidence="2">
    <location>
        <begin position="111"/>
        <end position="175"/>
    </location>
</feature>
<dbReference type="GeneID" id="62194258"/>
<organism evidence="3 4">
    <name type="scientific">Eeniella nana</name>
    <name type="common">Yeast</name>
    <name type="synonym">Brettanomyces nanus</name>
    <dbReference type="NCBI Taxonomy" id="13502"/>
    <lineage>
        <taxon>Eukaryota</taxon>
        <taxon>Fungi</taxon>
        <taxon>Dikarya</taxon>
        <taxon>Ascomycota</taxon>
        <taxon>Saccharomycotina</taxon>
        <taxon>Pichiomycetes</taxon>
        <taxon>Pichiales</taxon>
        <taxon>Pichiaceae</taxon>
        <taxon>Brettanomyces</taxon>
    </lineage>
</organism>
<feature type="region of interest" description="Disordered" evidence="1">
    <location>
        <begin position="66"/>
        <end position="86"/>
    </location>
</feature>
<sequence length="180" mass="20386">MPAKFVAQTLNFHNELPSKLRRLKSLITAKGLDTLTSKSVFVELDQESRKENDFFDKYLRKRRQRFESESSSSADPTNQPISGSIDIDVENEAELETKVEAGTKAEAAGQSLIETCILSEFRMCNISKKLSKHQYRELYSLVHRSTRFILNGRAKKKTEVSLNQVADIVSNVMALLLSKS</sequence>
<protein>
    <recommendedName>
        <fullName evidence="2">Sld7 C-terminal domain-containing protein</fullName>
    </recommendedName>
</protein>
<dbReference type="AlphaFoldDB" id="A0A875RZS3"/>
<dbReference type="InterPro" id="IPR041260">
    <property type="entry name" value="Sld7_C"/>
</dbReference>
<dbReference type="EMBL" id="CP064812">
    <property type="protein sequence ID" value="QPG73545.1"/>
    <property type="molecule type" value="Genomic_DNA"/>
</dbReference>
<dbReference type="KEGG" id="bnn:FOA43_000857"/>
<gene>
    <name evidence="3" type="ORF">FOA43_000857</name>
</gene>
<name>A0A875RZS3_EENNA</name>
<reference evidence="3" key="1">
    <citation type="submission" date="2020-10" db="EMBL/GenBank/DDBJ databases">
        <authorList>
            <person name="Roach M.J.R."/>
        </authorList>
    </citation>
    <scope>NUCLEOTIDE SEQUENCE</scope>
    <source>
        <strain evidence="3">CBS 1945</strain>
    </source>
</reference>
<proteinExistence type="predicted"/>
<dbReference type="RefSeq" id="XP_038777110.1">
    <property type="nucleotide sequence ID" value="XM_038921182.1"/>
</dbReference>
<evidence type="ECO:0000259" key="2">
    <source>
        <dbReference type="Pfam" id="PF18596"/>
    </source>
</evidence>
<evidence type="ECO:0000256" key="1">
    <source>
        <dbReference type="SAM" id="MobiDB-lite"/>
    </source>
</evidence>
<evidence type="ECO:0000313" key="4">
    <source>
        <dbReference type="Proteomes" id="UP000662931"/>
    </source>
</evidence>
<evidence type="ECO:0000313" key="3">
    <source>
        <dbReference type="EMBL" id="QPG73545.1"/>
    </source>
</evidence>